<protein>
    <recommendedName>
        <fullName evidence="3">Response regulatory domain-containing protein</fullName>
    </recommendedName>
</protein>
<sequence length="148" mass="16524">MTSPFAQAPFIGLIDDDGHSARLFMRVLAANDGPSVRHYSDDEEAVEDLAQVLSDPQSHWPELLVVDLKGHSQANLEFIRRHQAWLHQKGVALLVMVPPTNRAGRMVYLEAGATAVFFRQSEADAYRHELAGIANFWARTERLDAVGM</sequence>
<dbReference type="InterPro" id="IPR011006">
    <property type="entry name" value="CheY-like_superfamily"/>
</dbReference>
<evidence type="ECO:0000313" key="1">
    <source>
        <dbReference type="EMBL" id="KFL32005.1"/>
    </source>
</evidence>
<dbReference type="EMBL" id="JQGC01000004">
    <property type="protein sequence ID" value="KFL32005.1"/>
    <property type="molecule type" value="Genomic_DNA"/>
</dbReference>
<name>A0A087M552_9HYPH</name>
<dbReference type="OrthoDB" id="7960398at2"/>
<dbReference type="RefSeq" id="WP_035080565.1">
    <property type="nucleotide sequence ID" value="NZ_JQGC01000004.1"/>
</dbReference>
<gene>
    <name evidence="1" type="ORF">JP75_06330</name>
</gene>
<proteinExistence type="predicted"/>
<organism evidence="1 2">
    <name type="scientific">Devosia riboflavina</name>
    <dbReference type="NCBI Taxonomy" id="46914"/>
    <lineage>
        <taxon>Bacteria</taxon>
        <taxon>Pseudomonadati</taxon>
        <taxon>Pseudomonadota</taxon>
        <taxon>Alphaproteobacteria</taxon>
        <taxon>Hyphomicrobiales</taxon>
        <taxon>Devosiaceae</taxon>
        <taxon>Devosia</taxon>
    </lineage>
</organism>
<accession>A0A087M552</accession>
<reference evidence="1 2" key="1">
    <citation type="submission" date="2014-08" db="EMBL/GenBank/DDBJ databases">
        <authorList>
            <person name="Hassan Y.I."/>
            <person name="Lepp D."/>
            <person name="Zhou T."/>
        </authorList>
    </citation>
    <scope>NUCLEOTIDE SEQUENCE [LARGE SCALE GENOMIC DNA]</scope>
    <source>
        <strain evidence="1 2">IFO13584</strain>
    </source>
</reference>
<evidence type="ECO:0008006" key="3">
    <source>
        <dbReference type="Google" id="ProtNLM"/>
    </source>
</evidence>
<comment type="caution">
    <text evidence="1">The sequence shown here is derived from an EMBL/GenBank/DDBJ whole genome shotgun (WGS) entry which is preliminary data.</text>
</comment>
<dbReference type="Gene3D" id="3.40.50.2300">
    <property type="match status" value="1"/>
</dbReference>
<dbReference type="SUPFAM" id="SSF52172">
    <property type="entry name" value="CheY-like"/>
    <property type="match status" value="1"/>
</dbReference>
<dbReference type="Proteomes" id="UP000028981">
    <property type="component" value="Unassembled WGS sequence"/>
</dbReference>
<keyword evidence="2" id="KW-1185">Reference proteome</keyword>
<dbReference type="AlphaFoldDB" id="A0A087M552"/>
<evidence type="ECO:0000313" key="2">
    <source>
        <dbReference type="Proteomes" id="UP000028981"/>
    </source>
</evidence>